<evidence type="ECO:0000313" key="1">
    <source>
        <dbReference type="EMBL" id="APA90303.2"/>
    </source>
</evidence>
<protein>
    <submittedName>
        <fullName evidence="1">Lytic transglycosylase domain-containing protein</fullName>
    </submittedName>
</protein>
<keyword evidence="1" id="KW-0614">Plasmid</keyword>
<gene>
    <name evidence="1" type="ORF">BJG93_34900</name>
</gene>
<sequence length="240" mass="25588">MQAFDVVLQNKRGGTMLKTLASLCGGVVVLLAGSAHAEDLTAMMQRCAPNVHPTTLSAIVKTESSGRMYVLLDNGPANLPFSVRKTMLRTIYPESATEAASIARDLISRGHLVDMGLTQLNNRNLAGLGLSVEQALDPCTNLWAGSTILSNFYANASKQYRDQQSALLAAISAYNTGDFERGFNNGYVKTVIRNAGQPVPALLTAGPRVSTGGSSRSGGRVAHRSGLLDAKFSELEVEFR</sequence>
<name>A0ACA8AXA2_9BURK</name>
<proteinExistence type="predicted"/>
<dbReference type="EMBL" id="CP017564">
    <property type="protein sequence ID" value="APA90303.2"/>
    <property type="molecule type" value="Genomic_DNA"/>
</dbReference>
<geneLocation type="plasmid" evidence="1 2">
    <name>pl3WSM5005</name>
</geneLocation>
<dbReference type="Proteomes" id="UP000179860">
    <property type="component" value="Plasmid pl3WSM5005"/>
</dbReference>
<organism evidence="1 2">
    <name type="scientific">Paraburkholderia sprentiae WSM5005</name>
    <dbReference type="NCBI Taxonomy" id="754502"/>
    <lineage>
        <taxon>Bacteria</taxon>
        <taxon>Pseudomonadati</taxon>
        <taxon>Pseudomonadota</taxon>
        <taxon>Betaproteobacteria</taxon>
        <taxon>Burkholderiales</taxon>
        <taxon>Burkholderiaceae</taxon>
        <taxon>Paraburkholderia</taxon>
    </lineage>
</organism>
<accession>A0ACA8AXA2</accession>
<evidence type="ECO:0000313" key="2">
    <source>
        <dbReference type="Proteomes" id="UP000179860"/>
    </source>
</evidence>
<keyword evidence="2" id="KW-1185">Reference proteome</keyword>
<reference evidence="1" key="2">
    <citation type="submission" date="2021-06" db="EMBL/GenBank/DDBJ databases">
        <authorList>
            <person name="Rogers T.H."/>
            <person name="Ramsay J.P."/>
            <person name="Wang P."/>
            <person name="Terpolilli J."/>
        </authorList>
    </citation>
    <scope>NUCLEOTIDE SEQUENCE</scope>
    <source>
        <strain evidence="1">WSM5005</strain>
        <plasmid evidence="1">pl3WSM5005</plasmid>
    </source>
</reference>
<reference evidence="1" key="1">
    <citation type="submission" date="2016-09" db="EMBL/GenBank/DDBJ databases">
        <title>The Complete Genome of Burkholderia sprentiae wsm5005.</title>
        <authorList>
            <person name="De Meyer S."/>
            <person name="Wang P."/>
            <person name="Terpolilli J."/>
        </authorList>
    </citation>
    <scope>NUCLEOTIDE SEQUENCE</scope>
    <source>
        <strain evidence="1">WSM5005</strain>
        <plasmid evidence="1">pl3WSM5005</plasmid>
    </source>
</reference>